<dbReference type="AlphaFoldDB" id="A0AAV6L3V2"/>
<feature type="compositionally biased region" description="Basic and acidic residues" evidence="1">
    <location>
        <begin position="107"/>
        <end position="121"/>
    </location>
</feature>
<keyword evidence="2" id="KW-0472">Membrane</keyword>
<evidence type="ECO:0000313" key="4">
    <source>
        <dbReference type="Proteomes" id="UP000823749"/>
    </source>
</evidence>
<evidence type="ECO:0000256" key="1">
    <source>
        <dbReference type="SAM" id="MobiDB-lite"/>
    </source>
</evidence>
<organism evidence="3 4">
    <name type="scientific">Rhododendron griersonianum</name>
    <dbReference type="NCBI Taxonomy" id="479676"/>
    <lineage>
        <taxon>Eukaryota</taxon>
        <taxon>Viridiplantae</taxon>
        <taxon>Streptophyta</taxon>
        <taxon>Embryophyta</taxon>
        <taxon>Tracheophyta</taxon>
        <taxon>Spermatophyta</taxon>
        <taxon>Magnoliopsida</taxon>
        <taxon>eudicotyledons</taxon>
        <taxon>Gunneridae</taxon>
        <taxon>Pentapetalae</taxon>
        <taxon>asterids</taxon>
        <taxon>Ericales</taxon>
        <taxon>Ericaceae</taxon>
        <taxon>Ericoideae</taxon>
        <taxon>Rhodoreae</taxon>
        <taxon>Rhododendron</taxon>
    </lineage>
</organism>
<name>A0AAV6L3V2_9ERIC</name>
<keyword evidence="2" id="KW-1133">Transmembrane helix</keyword>
<accession>A0AAV6L3V2</accession>
<proteinExistence type="predicted"/>
<reference evidence="3" key="1">
    <citation type="submission" date="2020-08" db="EMBL/GenBank/DDBJ databases">
        <title>Plant Genome Project.</title>
        <authorList>
            <person name="Zhang R.-G."/>
        </authorList>
    </citation>
    <scope>NUCLEOTIDE SEQUENCE</scope>
    <source>
        <strain evidence="3">WSP0</strain>
        <tissue evidence="3">Leaf</tissue>
    </source>
</reference>
<protein>
    <submittedName>
        <fullName evidence="3">Uncharacterized protein</fullName>
    </submittedName>
</protein>
<gene>
    <name evidence="3" type="ORF">RHGRI_008840</name>
</gene>
<feature type="region of interest" description="Disordered" evidence="1">
    <location>
        <begin position="100"/>
        <end position="121"/>
    </location>
</feature>
<dbReference type="Proteomes" id="UP000823749">
    <property type="component" value="Chromosome 3"/>
</dbReference>
<keyword evidence="2" id="KW-0812">Transmembrane</keyword>
<keyword evidence="4" id="KW-1185">Reference proteome</keyword>
<dbReference type="EMBL" id="JACTNZ010000003">
    <property type="protein sequence ID" value="KAG5559053.1"/>
    <property type="molecule type" value="Genomic_DNA"/>
</dbReference>
<sequence>MCRENHRLRPSALRQRPSVSTTYFSEKSVACMLTFLFLSFYCLCYLFCIQPYTDFGTLDFLLSATLNQTLNLFGLRSSSTWLVVVMVACIIGIYSRAPVPSRAVASPRRERERERERERSE</sequence>
<comment type="caution">
    <text evidence="3">The sequence shown here is derived from an EMBL/GenBank/DDBJ whole genome shotgun (WGS) entry which is preliminary data.</text>
</comment>
<feature type="transmembrane region" description="Helical" evidence="2">
    <location>
        <begin position="29"/>
        <end position="53"/>
    </location>
</feature>
<evidence type="ECO:0000313" key="3">
    <source>
        <dbReference type="EMBL" id="KAG5559053.1"/>
    </source>
</evidence>
<feature type="transmembrane region" description="Helical" evidence="2">
    <location>
        <begin position="73"/>
        <end position="94"/>
    </location>
</feature>
<evidence type="ECO:0000256" key="2">
    <source>
        <dbReference type="SAM" id="Phobius"/>
    </source>
</evidence>